<accession>A0ABT4RF42</accession>
<organism evidence="3 4">
    <name type="scientific">Solirubrobacter deserti</name>
    <dbReference type="NCBI Taxonomy" id="2282478"/>
    <lineage>
        <taxon>Bacteria</taxon>
        <taxon>Bacillati</taxon>
        <taxon>Actinomycetota</taxon>
        <taxon>Thermoleophilia</taxon>
        <taxon>Solirubrobacterales</taxon>
        <taxon>Solirubrobacteraceae</taxon>
        <taxon>Solirubrobacter</taxon>
    </lineage>
</organism>
<dbReference type="Pfam" id="PF13399">
    <property type="entry name" value="LytR_C"/>
    <property type="match status" value="1"/>
</dbReference>
<keyword evidence="4" id="KW-1185">Reference proteome</keyword>
<protein>
    <submittedName>
        <fullName evidence="3">LytR C-terminal domain-containing protein</fullName>
    </submittedName>
</protein>
<dbReference type="EMBL" id="JAPCID010000008">
    <property type="protein sequence ID" value="MDA0137133.1"/>
    <property type="molecule type" value="Genomic_DNA"/>
</dbReference>
<evidence type="ECO:0000256" key="1">
    <source>
        <dbReference type="SAM" id="MobiDB-lite"/>
    </source>
</evidence>
<dbReference type="RefSeq" id="WP_270006248.1">
    <property type="nucleotide sequence ID" value="NZ_JAPCID010000008.1"/>
</dbReference>
<feature type="region of interest" description="Disordered" evidence="1">
    <location>
        <begin position="20"/>
        <end position="41"/>
    </location>
</feature>
<dbReference type="InterPro" id="IPR027381">
    <property type="entry name" value="LytR/CpsA/Psr_C"/>
</dbReference>
<evidence type="ECO:0000259" key="2">
    <source>
        <dbReference type="Pfam" id="PF13399"/>
    </source>
</evidence>
<dbReference type="Gene3D" id="3.30.70.2390">
    <property type="match status" value="1"/>
</dbReference>
<feature type="domain" description="LytR/CpsA/Psr regulator C-terminal" evidence="2">
    <location>
        <begin position="47"/>
        <end position="135"/>
    </location>
</feature>
<proteinExistence type="predicted"/>
<feature type="non-terminal residue" evidence="3">
    <location>
        <position position="1"/>
    </location>
</feature>
<evidence type="ECO:0000313" key="3">
    <source>
        <dbReference type="EMBL" id="MDA0137133.1"/>
    </source>
</evidence>
<name>A0ABT4RF42_9ACTN</name>
<sequence length="140" mass="13637">IALFAALAVGGAAAYGALRPSGGSGRARATPTPTPTPTPVATVEPADVTVAVLNGTTVPGLAAALSGELAAAGFTEGGIDTFSDQQRTTSVVQYAPGHRAEAEAVGRTLGISRREPVGADGRALAPGAPVIVIAGIDQAP</sequence>
<gene>
    <name evidence="3" type="ORF">OJ962_06465</name>
</gene>
<reference evidence="3" key="1">
    <citation type="submission" date="2022-10" db="EMBL/GenBank/DDBJ databases">
        <title>The WGS of Solirubrobacter sp. CPCC 204708.</title>
        <authorList>
            <person name="Jiang Z."/>
        </authorList>
    </citation>
    <scope>NUCLEOTIDE SEQUENCE</scope>
    <source>
        <strain evidence="3">CPCC 204708</strain>
    </source>
</reference>
<comment type="caution">
    <text evidence="3">The sequence shown here is derived from an EMBL/GenBank/DDBJ whole genome shotgun (WGS) entry which is preliminary data.</text>
</comment>
<evidence type="ECO:0000313" key="4">
    <source>
        <dbReference type="Proteomes" id="UP001147700"/>
    </source>
</evidence>
<dbReference type="Proteomes" id="UP001147700">
    <property type="component" value="Unassembled WGS sequence"/>
</dbReference>